<dbReference type="InterPro" id="IPR051532">
    <property type="entry name" value="Ester_Hydrolysis_Enzymes"/>
</dbReference>
<dbReference type="AlphaFoldDB" id="A0A855XT85"/>
<dbReference type="Proteomes" id="UP000247078">
    <property type="component" value="Unassembled WGS sequence"/>
</dbReference>
<dbReference type="GO" id="GO:0004622">
    <property type="term" value="F:phosphatidylcholine lysophospholipase activity"/>
    <property type="evidence" value="ECO:0007669"/>
    <property type="project" value="TreeGrafter"/>
</dbReference>
<gene>
    <name evidence="2" type="ORF">DET56_109267</name>
</gene>
<dbReference type="RefSeq" id="WP_110000797.1">
    <property type="nucleotide sequence ID" value="NZ_QGTZ01000009.1"/>
</dbReference>
<organism evidence="2 3">
    <name type="scientific">Paenibacillus pabuli</name>
    <dbReference type="NCBI Taxonomy" id="1472"/>
    <lineage>
        <taxon>Bacteria</taxon>
        <taxon>Bacillati</taxon>
        <taxon>Bacillota</taxon>
        <taxon>Bacilli</taxon>
        <taxon>Bacillales</taxon>
        <taxon>Paenibacillaceae</taxon>
        <taxon>Paenibacillus</taxon>
    </lineage>
</organism>
<comment type="caution">
    <text evidence="2">The sequence shown here is derived from an EMBL/GenBank/DDBJ whole genome shotgun (WGS) entry which is preliminary data.</text>
</comment>
<protein>
    <submittedName>
        <fullName evidence="2">Lysophospholipase L1-like esterase</fullName>
    </submittedName>
</protein>
<proteinExistence type="predicted"/>
<evidence type="ECO:0000313" key="3">
    <source>
        <dbReference type="Proteomes" id="UP000247078"/>
    </source>
</evidence>
<dbReference type="Pfam" id="PF13472">
    <property type="entry name" value="Lipase_GDSL_2"/>
    <property type="match status" value="1"/>
</dbReference>
<dbReference type="PANTHER" id="PTHR30383:SF5">
    <property type="entry name" value="SGNH HYDROLASE-TYPE ESTERASE DOMAIN-CONTAINING PROTEIN"/>
    <property type="match status" value="1"/>
</dbReference>
<evidence type="ECO:0000259" key="1">
    <source>
        <dbReference type="Pfam" id="PF13472"/>
    </source>
</evidence>
<dbReference type="PANTHER" id="PTHR30383">
    <property type="entry name" value="THIOESTERASE 1/PROTEASE 1/LYSOPHOSPHOLIPASE L1"/>
    <property type="match status" value="1"/>
</dbReference>
<reference evidence="2 3" key="1">
    <citation type="submission" date="2018-05" db="EMBL/GenBank/DDBJ databases">
        <title>Freshwater and sediment microbial communities from various areas in North America, analyzing microbe dynamics in response to fracking.</title>
        <authorList>
            <person name="Lamendella R."/>
        </authorList>
    </citation>
    <scope>NUCLEOTIDE SEQUENCE [LARGE SCALE GENOMIC DNA]</scope>
    <source>
        <strain evidence="2 3">DB-3</strain>
    </source>
</reference>
<dbReference type="InterPro" id="IPR036514">
    <property type="entry name" value="SGNH_hydro_sf"/>
</dbReference>
<evidence type="ECO:0000313" key="2">
    <source>
        <dbReference type="EMBL" id="PWW37380.1"/>
    </source>
</evidence>
<dbReference type="SUPFAM" id="SSF52266">
    <property type="entry name" value="SGNH hydrolase"/>
    <property type="match status" value="1"/>
</dbReference>
<sequence length="387" mass="41213">MADKSSKIAGAALGAAESALSRYNGNSMACIGDSLFGLGFDAASSGIGASVWPHQFMMMSGGRIKFAYNAGVSGERTDQILARFQTAVIDRKPSFVFICGGTNDYIQGYAVADALNNIEKMVKMGLESRITPVLSTVPPKQDGDHLKIQQHNAGLRKMAQKYGLHLIDIYTILVDPATGDIRTQYKSDDRHYNIAGAKAIGQIVANEFLPKLPAYVLDLPGMNNGPRNLLKNSLFITAGTGGLAGSWSLNGTAVDVTSSLVAATDPIRGNWLVMDKTAATASAGSKNYYQQITTGFKPGDRILFMGRFKSEIEASTSKLTVQLAWTGASGFIRPLNAWATDNDGVFNIEATVPAGTTALTVTMALNDGLGKVSFAQLAVYNLTNDPY</sequence>
<dbReference type="InterPro" id="IPR013830">
    <property type="entry name" value="SGNH_hydro"/>
</dbReference>
<accession>A0A855XT85</accession>
<dbReference type="EMBL" id="QGTZ01000009">
    <property type="protein sequence ID" value="PWW37380.1"/>
    <property type="molecule type" value="Genomic_DNA"/>
</dbReference>
<feature type="domain" description="SGNH hydrolase-type esterase" evidence="1">
    <location>
        <begin position="30"/>
        <end position="198"/>
    </location>
</feature>
<name>A0A855XT85_9BACL</name>
<dbReference type="Gene3D" id="3.40.50.1110">
    <property type="entry name" value="SGNH hydrolase"/>
    <property type="match status" value="1"/>
</dbReference>